<dbReference type="InterPro" id="IPR010368">
    <property type="entry name" value="Com_YlbF"/>
</dbReference>
<protein>
    <submittedName>
        <fullName evidence="1">YlbF family regulator</fullName>
    </submittedName>
</protein>
<keyword evidence="2" id="KW-1185">Reference proteome</keyword>
<evidence type="ECO:0000313" key="1">
    <source>
        <dbReference type="EMBL" id="MDO7905750.1"/>
    </source>
</evidence>
<dbReference type="InterPro" id="IPR052767">
    <property type="entry name" value="Bact_com_dev_regulator"/>
</dbReference>
<dbReference type="Proteomes" id="UP001240171">
    <property type="component" value="Unassembled WGS sequence"/>
</dbReference>
<dbReference type="Gene3D" id="1.20.1500.10">
    <property type="entry name" value="YheA/YmcA-like"/>
    <property type="match status" value="1"/>
</dbReference>
<dbReference type="PANTHER" id="PTHR38448:SF1">
    <property type="entry name" value="YLBF FAMILY REGULATOR"/>
    <property type="match status" value="1"/>
</dbReference>
<dbReference type="EMBL" id="JAUQTB010000002">
    <property type="protein sequence ID" value="MDO7905750.1"/>
    <property type="molecule type" value="Genomic_DNA"/>
</dbReference>
<proteinExistence type="predicted"/>
<comment type="caution">
    <text evidence="1">The sequence shown here is derived from an EMBL/GenBank/DDBJ whole genome shotgun (WGS) entry which is preliminary data.</text>
</comment>
<dbReference type="InterPro" id="IPR023378">
    <property type="entry name" value="YheA/YmcA-like_dom_sf"/>
</dbReference>
<evidence type="ECO:0000313" key="2">
    <source>
        <dbReference type="Proteomes" id="UP001240171"/>
    </source>
</evidence>
<gene>
    <name evidence="1" type="ORF">Q5741_04895</name>
</gene>
<accession>A0ABT9C915</accession>
<reference evidence="1 2" key="1">
    <citation type="submission" date="2023-07" db="EMBL/GenBank/DDBJ databases">
        <title>Paenibacillus sp. JX-17 nov. isolated from soil.</title>
        <authorList>
            <person name="Wan Y."/>
            <person name="Liu B."/>
        </authorList>
    </citation>
    <scope>NUCLEOTIDE SEQUENCE [LARGE SCALE GENOMIC DNA]</scope>
    <source>
        <strain evidence="1 2">JX-17</strain>
    </source>
</reference>
<dbReference type="SUPFAM" id="SSF158622">
    <property type="entry name" value="YheA/YmcA-like"/>
    <property type="match status" value="1"/>
</dbReference>
<dbReference type="RefSeq" id="WP_305022949.1">
    <property type="nucleotide sequence ID" value="NZ_JAUQTB010000002.1"/>
</dbReference>
<organism evidence="1 2">
    <name type="scientific">Paenibacillus lacisoli</name>
    <dbReference type="NCBI Taxonomy" id="3064525"/>
    <lineage>
        <taxon>Bacteria</taxon>
        <taxon>Bacillati</taxon>
        <taxon>Bacillota</taxon>
        <taxon>Bacilli</taxon>
        <taxon>Bacillales</taxon>
        <taxon>Paenibacillaceae</taxon>
        <taxon>Paenibacillus</taxon>
    </lineage>
</organism>
<sequence length="146" mass="16062">MAEEHTAGLNAGGSQELIIRDDILNKARELAQVLGSSEEVQQFQQAEEKINNHQRIQQLIATIKKKQKEIVAFESLKNKSMVDRIEAEIAALQAEIDGIPLVTAYQQSQKEINDLLQLVMSTIRDSVSEKIHVESGSGSASSSCSD</sequence>
<name>A0ABT9C915_9BACL</name>
<dbReference type="Pfam" id="PF06133">
    <property type="entry name" value="Com_YlbF"/>
    <property type="match status" value="1"/>
</dbReference>
<dbReference type="PANTHER" id="PTHR38448">
    <property type="entry name" value="REGULATORY PROTEIN YLBF-RELATED"/>
    <property type="match status" value="1"/>
</dbReference>